<dbReference type="OrthoDB" id="5431540at2"/>
<dbReference type="AlphaFoldDB" id="A0A494VRW0"/>
<reference evidence="1 2" key="1">
    <citation type="submission" date="2018-10" db="EMBL/GenBank/DDBJ databases">
        <title>Genome sequencing of Mucilaginibacter sp. HYN0043.</title>
        <authorList>
            <person name="Kim M."/>
            <person name="Yi H."/>
        </authorList>
    </citation>
    <scope>NUCLEOTIDE SEQUENCE [LARGE SCALE GENOMIC DNA]</scope>
    <source>
        <strain evidence="1 2">HYN0043</strain>
    </source>
</reference>
<dbReference type="Pfam" id="PF06037">
    <property type="entry name" value="DUF922"/>
    <property type="match status" value="1"/>
</dbReference>
<proteinExistence type="predicted"/>
<dbReference type="RefSeq" id="WP_119407792.1">
    <property type="nucleotide sequence ID" value="NZ_CP032869.1"/>
</dbReference>
<organism evidence="1 2">
    <name type="scientific">Mucilaginibacter celer</name>
    <dbReference type="NCBI Taxonomy" id="2305508"/>
    <lineage>
        <taxon>Bacteria</taxon>
        <taxon>Pseudomonadati</taxon>
        <taxon>Bacteroidota</taxon>
        <taxon>Sphingobacteriia</taxon>
        <taxon>Sphingobacteriales</taxon>
        <taxon>Sphingobacteriaceae</taxon>
        <taxon>Mucilaginibacter</taxon>
    </lineage>
</organism>
<evidence type="ECO:0000313" key="1">
    <source>
        <dbReference type="EMBL" id="AYL94073.1"/>
    </source>
</evidence>
<dbReference type="KEGG" id="muh:HYN43_001630"/>
<dbReference type="InterPro" id="IPR010321">
    <property type="entry name" value="DUF922"/>
</dbReference>
<sequence>MNILRGRPKPVVVVAFLCVIIFFPSILKAQKINGPIVLTNRQLAEKVKEFYIADVIDDRSERQLIAWLLPTLPPFTKYKIDVKDGASEALKRFADYAIPADKNLRPVNIRIKKLRLIEEQKGTDQVSGKLELELLFELKKDYGSVKLITYPASTSYTRSVSQQYAIGILISRAFEGGLNWFNNWMNREADTNIKLAKSIKLIFTDYTEKPEGDTIYYSPKRPLTWDDFKDKPYGNKYVAEVLPGFGYTEQAEVQKGVVLIRISMRVFLPKSAAWVRSEGRNSTALNHEQRHFDIAKIAARHFQQALLSMKIPADNYDGYINVQYLDSYREMNQLQDNYDKETNHGVNGAAQQRWDARIDKELKELL</sequence>
<accession>A0A494VRW0</accession>
<name>A0A494VRW0_9SPHI</name>
<evidence type="ECO:0000313" key="2">
    <source>
        <dbReference type="Proteomes" id="UP000270046"/>
    </source>
</evidence>
<gene>
    <name evidence="1" type="ORF">HYN43_001630</name>
</gene>
<protein>
    <submittedName>
        <fullName evidence="1">DUF922 domain-containing protein</fullName>
    </submittedName>
</protein>
<dbReference type="Proteomes" id="UP000270046">
    <property type="component" value="Chromosome"/>
</dbReference>
<dbReference type="EMBL" id="CP032869">
    <property type="protein sequence ID" value="AYL94073.1"/>
    <property type="molecule type" value="Genomic_DNA"/>
</dbReference>
<keyword evidence="2" id="KW-1185">Reference proteome</keyword>